<feature type="signal peptide" evidence="1">
    <location>
        <begin position="1"/>
        <end position="20"/>
    </location>
</feature>
<comment type="caution">
    <text evidence="2">The sequence shown here is derived from an EMBL/GenBank/DDBJ whole genome shotgun (WGS) entry which is preliminary data.</text>
</comment>
<dbReference type="Proteomes" id="UP001610335">
    <property type="component" value="Unassembled WGS sequence"/>
</dbReference>
<evidence type="ECO:0000256" key="1">
    <source>
        <dbReference type="SAM" id="SignalP"/>
    </source>
</evidence>
<protein>
    <submittedName>
        <fullName evidence="2">Uncharacterized protein</fullName>
    </submittedName>
</protein>
<evidence type="ECO:0000313" key="3">
    <source>
        <dbReference type="Proteomes" id="UP001610335"/>
    </source>
</evidence>
<gene>
    <name evidence="2" type="ORF">BDW59DRAFT_146746</name>
</gene>
<reference evidence="2 3" key="1">
    <citation type="submission" date="2024-07" db="EMBL/GenBank/DDBJ databases">
        <title>Section-level genome sequencing and comparative genomics of Aspergillus sections Usti and Cavernicolus.</title>
        <authorList>
            <consortium name="Lawrence Berkeley National Laboratory"/>
            <person name="Nybo J.L."/>
            <person name="Vesth T.C."/>
            <person name="Theobald S."/>
            <person name="Frisvad J.C."/>
            <person name="Larsen T.O."/>
            <person name="Kjaerboelling I."/>
            <person name="Rothschild-Mancinelli K."/>
            <person name="Lyhne E.K."/>
            <person name="Kogle M.E."/>
            <person name="Barry K."/>
            <person name="Clum A."/>
            <person name="Na H."/>
            <person name="Ledsgaard L."/>
            <person name="Lin J."/>
            <person name="Lipzen A."/>
            <person name="Kuo A."/>
            <person name="Riley R."/>
            <person name="Mondo S."/>
            <person name="LaButti K."/>
            <person name="Haridas S."/>
            <person name="Pangalinan J."/>
            <person name="Salamov A.A."/>
            <person name="Simmons B.A."/>
            <person name="Magnuson J.K."/>
            <person name="Chen J."/>
            <person name="Drula E."/>
            <person name="Henrissat B."/>
            <person name="Wiebenga A."/>
            <person name="Lubbers R.J."/>
            <person name="Gomes A.C."/>
            <person name="Makela M.R."/>
            <person name="Stajich J."/>
            <person name="Grigoriev I.V."/>
            <person name="Mortensen U.H."/>
            <person name="De vries R.P."/>
            <person name="Baker S.E."/>
            <person name="Andersen M.R."/>
        </authorList>
    </citation>
    <scope>NUCLEOTIDE SEQUENCE [LARGE SCALE GENOMIC DNA]</scope>
    <source>
        <strain evidence="2 3">CBS 600.67</strain>
    </source>
</reference>
<name>A0ABR4IBG0_9EURO</name>
<dbReference type="EMBL" id="JBFXLS010000039">
    <property type="protein sequence ID" value="KAL2825049.1"/>
    <property type="molecule type" value="Genomic_DNA"/>
</dbReference>
<organism evidence="2 3">
    <name type="scientific">Aspergillus cavernicola</name>
    <dbReference type="NCBI Taxonomy" id="176166"/>
    <lineage>
        <taxon>Eukaryota</taxon>
        <taxon>Fungi</taxon>
        <taxon>Dikarya</taxon>
        <taxon>Ascomycota</taxon>
        <taxon>Pezizomycotina</taxon>
        <taxon>Eurotiomycetes</taxon>
        <taxon>Eurotiomycetidae</taxon>
        <taxon>Eurotiales</taxon>
        <taxon>Aspergillaceae</taxon>
        <taxon>Aspergillus</taxon>
        <taxon>Aspergillus subgen. Nidulantes</taxon>
    </lineage>
</organism>
<accession>A0ABR4IBG0</accession>
<evidence type="ECO:0000313" key="2">
    <source>
        <dbReference type="EMBL" id="KAL2825049.1"/>
    </source>
</evidence>
<feature type="chain" id="PRO_5046343967" evidence="1">
    <location>
        <begin position="21"/>
        <end position="59"/>
    </location>
</feature>
<keyword evidence="3" id="KW-1185">Reference proteome</keyword>
<proteinExistence type="predicted"/>
<keyword evidence="1" id="KW-0732">Signal</keyword>
<sequence length="59" mass="6180">MHFTHLLTATITAFAAVAVAAPSPSADICLKICYAEEPECASPSYAQQEGACWTCCTPS</sequence>